<proteinExistence type="predicted"/>
<gene>
    <name evidence="2" type="ORF">HaLaN_00237</name>
</gene>
<feature type="region of interest" description="Disordered" evidence="1">
    <location>
        <begin position="1"/>
        <end position="45"/>
    </location>
</feature>
<protein>
    <submittedName>
        <fullName evidence="2">Uncharacterized protein</fullName>
    </submittedName>
</protein>
<comment type="caution">
    <text evidence="2">The sequence shown here is derived from an EMBL/GenBank/DDBJ whole genome shotgun (WGS) entry which is preliminary data.</text>
</comment>
<keyword evidence="3" id="KW-1185">Reference proteome</keyword>
<feature type="non-terminal residue" evidence="2">
    <location>
        <position position="45"/>
    </location>
</feature>
<name>A0A699YIF5_HAELA</name>
<feature type="non-terminal residue" evidence="2">
    <location>
        <position position="1"/>
    </location>
</feature>
<reference evidence="2 3" key="1">
    <citation type="submission" date="2020-02" db="EMBL/GenBank/DDBJ databases">
        <title>Draft genome sequence of Haematococcus lacustris strain NIES-144.</title>
        <authorList>
            <person name="Morimoto D."/>
            <person name="Nakagawa S."/>
            <person name="Yoshida T."/>
            <person name="Sawayama S."/>
        </authorList>
    </citation>
    <scope>NUCLEOTIDE SEQUENCE [LARGE SCALE GENOMIC DNA]</scope>
    <source>
        <strain evidence="2 3">NIES-144</strain>
    </source>
</reference>
<accession>A0A699YIF5</accession>
<organism evidence="2 3">
    <name type="scientific">Haematococcus lacustris</name>
    <name type="common">Green alga</name>
    <name type="synonym">Haematococcus pluvialis</name>
    <dbReference type="NCBI Taxonomy" id="44745"/>
    <lineage>
        <taxon>Eukaryota</taxon>
        <taxon>Viridiplantae</taxon>
        <taxon>Chlorophyta</taxon>
        <taxon>core chlorophytes</taxon>
        <taxon>Chlorophyceae</taxon>
        <taxon>CS clade</taxon>
        <taxon>Chlamydomonadales</taxon>
        <taxon>Haematococcaceae</taxon>
        <taxon>Haematococcus</taxon>
    </lineage>
</organism>
<sequence>MGRAHGGMRLMMGKGPVPRRASRHPANMEEDEGRGEAGSEVEGGT</sequence>
<evidence type="ECO:0000313" key="3">
    <source>
        <dbReference type="Proteomes" id="UP000485058"/>
    </source>
</evidence>
<evidence type="ECO:0000313" key="2">
    <source>
        <dbReference type="EMBL" id="GFH05729.1"/>
    </source>
</evidence>
<dbReference type="AlphaFoldDB" id="A0A699YIF5"/>
<evidence type="ECO:0000256" key="1">
    <source>
        <dbReference type="SAM" id="MobiDB-lite"/>
    </source>
</evidence>
<dbReference type="EMBL" id="BLLF01000007">
    <property type="protein sequence ID" value="GFH05729.1"/>
    <property type="molecule type" value="Genomic_DNA"/>
</dbReference>
<dbReference type="Proteomes" id="UP000485058">
    <property type="component" value="Unassembled WGS sequence"/>
</dbReference>